<keyword evidence="1" id="KW-0472">Membrane</keyword>
<feature type="transmembrane region" description="Helical" evidence="1">
    <location>
        <begin position="100"/>
        <end position="116"/>
    </location>
</feature>
<evidence type="ECO:0000313" key="2">
    <source>
        <dbReference type="EMBL" id="MEO1780718.1"/>
    </source>
</evidence>
<dbReference type="EMBL" id="MAEI02000001">
    <property type="protein sequence ID" value="MEO1780718.1"/>
    <property type="molecule type" value="Genomic_DNA"/>
</dbReference>
<accession>A0ABV0EY40</accession>
<protein>
    <submittedName>
        <fullName evidence="2">Uncharacterized protein</fullName>
    </submittedName>
</protein>
<dbReference type="Proteomes" id="UP001429357">
    <property type="component" value="Unassembled WGS sequence"/>
</dbReference>
<keyword evidence="1" id="KW-1133">Transmembrane helix</keyword>
<evidence type="ECO:0000256" key="1">
    <source>
        <dbReference type="SAM" id="Phobius"/>
    </source>
</evidence>
<keyword evidence="1" id="KW-0812">Transmembrane</keyword>
<gene>
    <name evidence="2" type="ORF">BAU18_000269</name>
</gene>
<evidence type="ECO:0000313" key="3">
    <source>
        <dbReference type="Proteomes" id="UP001429357"/>
    </source>
</evidence>
<name>A0ABV0EY40_9ENTE</name>
<organism evidence="2 3">
    <name type="scientific">Enterococcus diestrammenae</name>
    <dbReference type="NCBI Taxonomy" id="1155073"/>
    <lineage>
        <taxon>Bacteria</taxon>
        <taxon>Bacillati</taxon>
        <taxon>Bacillota</taxon>
        <taxon>Bacilli</taxon>
        <taxon>Lactobacillales</taxon>
        <taxon>Enterococcaceae</taxon>
        <taxon>Enterococcus</taxon>
    </lineage>
</organism>
<reference evidence="2" key="2">
    <citation type="submission" date="2024-02" db="EMBL/GenBank/DDBJ databases">
        <title>The Genome Sequence of Enterococcus diestrammenae JM9A.</title>
        <authorList>
            <person name="Earl A."/>
            <person name="Manson A."/>
            <person name="Gilmore M."/>
            <person name="Sanders J."/>
            <person name="Shea T."/>
            <person name="Howe W."/>
            <person name="Livny J."/>
            <person name="Cuomo C."/>
            <person name="Neafsey D."/>
            <person name="Birren B."/>
        </authorList>
    </citation>
    <scope>NUCLEOTIDE SEQUENCE</scope>
    <source>
        <strain evidence="2">JM9A</strain>
    </source>
</reference>
<reference evidence="2" key="1">
    <citation type="submission" date="2016-06" db="EMBL/GenBank/DDBJ databases">
        <authorList>
            <person name="Van Tyne D."/>
        </authorList>
    </citation>
    <scope>NUCLEOTIDE SEQUENCE</scope>
    <source>
        <strain evidence="2">JM9A</strain>
    </source>
</reference>
<sequence length="127" mass="14778">MTKVNKQGRSLAVLYGLLVGAEILFHQQYQHRWAKLALVVVIVGIVAFWRYLVKQKVIRIGLFGHPADPKLSRNERRFLYGLAFLFAPIFKLRPLSSQNVLLSLGLLLLVVFLSFMDERFYSKRRMQ</sequence>
<comment type="caution">
    <text evidence="2">The sequence shown here is derived from an EMBL/GenBank/DDBJ whole genome shotgun (WGS) entry which is preliminary data.</text>
</comment>
<proteinExistence type="predicted"/>
<feature type="transmembrane region" description="Helical" evidence="1">
    <location>
        <begin position="35"/>
        <end position="53"/>
    </location>
</feature>
<keyword evidence="3" id="KW-1185">Reference proteome</keyword>
<dbReference type="RefSeq" id="WP_161869013.1">
    <property type="nucleotide sequence ID" value="NZ_MAEI02000001.1"/>
</dbReference>